<accession>A0A517S8H4</accession>
<proteinExistence type="predicted"/>
<evidence type="ECO:0000313" key="2">
    <source>
        <dbReference type="EMBL" id="QDT52403.1"/>
    </source>
</evidence>
<dbReference type="Proteomes" id="UP000315700">
    <property type="component" value="Chromosome"/>
</dbReference>
<sequence precursor="true">MRAISQCVSLCLFTLACGQAGAVDLPLWKTNSFTYASAEATALSDYQYDDDAGVGTNQASVIASDSALNMSANAQGASAVFDYTSSYVAEMAASSLGQVNVTSTHPNYESVGWVSTFAGGTQTFTVLADPIDPTLDEGVLETQFTMTSAFMSDWMDDSFGIHIRAGGSEIFILHSATTGLSDVDLVIQDIVLGEVEFHDTLSPIELEDFLSGGAFVGAEYVSESDEFEIQIEVGILIGGSAVNTFKMAESDLSGVVVAQVKNAF</sequence>
<keyword evidence="1" id="KW-0732">Signal</keyword>
<feature type="signal peptide" evidence="1">
    <location>
        <begin position="1"/>
        <end position="22"/>
    </location>
</feature>
<dbReference type="EMBL" id="CP036271">
    <property type="protein sequence ID" value="QDT52403.1"/>
    <property type="molecule type" value="Genomic_DNA"/>
</dbReference>
<dbReference type="PROSITE" id="PS51257">
    <property type="entry name" value="PROKAR_LIPOPROTEIN"/>
    <property type="match status" value="1"/>
</dbReference>
<dbReference type="InParanoid" id="A0A517S8H4"/>
<dbReference type="RefSeq" id="WP_145026741.1">
    <property type="nucleotide sequence ID" value="NZ_CP036271.1"/>
</dbReference>
<reference evidence="2 3" key="1">
    <citation type="submission" date="2019-02" db="EMBL/GenBank/DDBJ databases">
        <title>Deep-cultivation of Planctomycetes and their phenomic and genomic characterization uncovers novel biology.</title>
        <authorList>
            <person name="Wiegand S."/>
            <person name="Jogler M."/>
            <person name="Boedeker C."/>
            <person name="Pinto D."/>
            <person name="Vollmers J."/>
            <person name="Rivas-Marin E."/>
            <person name="Kohn T."/>
            <person name="Peeters S.H."/>
            <person name="Heuer A."/>
            <person name="Rast P."/>
            <person name="Oberbeckmann S."/>
            <person name="Bunk B."/>
            <person name="Jeske O."/>
            <person name="Meyerdierks A."/>
            <person name="Storesund J.E."/>
            <person name="Kallscheuer N."/>
            <person name="Luecker S."/>
            <person name="Lage O.M."/>
            <person name="Pohl T."/>
            <person name="Merkel B.J."/>
            <person name="Hornburger P."/>
            <person name="Mueller R.-W."/>
            <person name="Bruemmer F."/>
            <person name="Labrenz M."/>
            <person name="Spormann A.M."/>
            <person name="Op den Camp H."/>
            <person name="Overmann J."/>
            <person name="Amann R."/>
            <person name="Jetten M.S.M."/>
            <person name="Mascher T."/>
            <person name="Medema M.H."/>
            <person name="Devos D.P."/>
            <person name="Kaster A.-K."/>
            <person name="Ovreas L."/>
            <person name="Rohde M."/>
            <person name="Galperin M.Y."/>
            <person name="Jogler C."/>
        </authorList>
    </citation>
    <scope>NUCLEOTIDE SEQUENCE [LARGE SCALE GENOMIC DNA]</scope>
    <source>
        <strain evidence="2 3">Pan44</strain>
    </source>
</reference>
<evidence type="ECO:0000313" key="3">
    <source>
        <dbReference type="Proteomes" id="UP000315700"/>
    </source>
</evidence>
<dbReference type="KEGG" id="ccos:Pan44_04140"/>
<name>A0A517S8H4_9PLAN</name>
<keyword evidence="3" id="KW-1185">Reference proteome</keyword>
<organism evidence="2 3">
    <name type="scientific">Caulifigura coniformis</name>
    <dbReference type="NCBI Taxonomy" id="2527983"/>
    <lineage>
        <taxon>Bacteria</taxon>
        <taxon>Pseudomonadati</taxon>
        <taxon>Planctomycetota</taxon>
        <taxon>Planctomycetia</taxon>
        <taxon>Planctomycetales</taxon>
        <taxon>Planctomycetaceae</taxon>
        <taxon>Caulifigura</taxon>
    </lineage>
</organism>
<gene>
    <name evidence="2" type="ORF">Pan44_04140</name>
</gene>
<dbReference type="AlphaFoldDB" id="A0A517S8H4"/>
<feature type="chain" id="PRO_5022133085" description="PEP-CTERM sorting domain-containing protein" evidence="1">
    <location>
        <begin position="23"/>
        <end position="264"/>
    </location>
</feature>
<evidence type="ECO:0008006" key="4">
    <source>
        <dbReference type="Google" id="ProtNLM"/>
    </source>
</evidence>
<evidence type="ECO:0000256" key="1">
    <source>
        <dbReference type="SAM" id="SignalP"/>
    </source>
</evidence>
<protein>
    <recommendedName>
        <fullName evidence="4">PEP-CTERM sorting domain-containing protein</fullName>
    </recommendedName>
</protein>